<evidence type="ECO:0000313" key="1">
    <source>
        <dbReference type="EMBL" id="KAJ7096581.1"/>
    </source>
</evidence>
<proteinExistence type="predicted"/>
<dbReference type="Proteomes" id="UP001222325">
    <property type="component" value="Unassembled WGS sequence"/>
</dbReference>
<evidence type="ECO:0000313" key="2">
    <source>
        <dbReference type="Proteomes" id="UP001222325"/>
    </source>
</evidence>
<gene>
    <name evidence="1" type="ORF">B0H15DRAFT_50052</name>
</gene>
<reference evidence="1" key="1">
    <citation type="submission" date="2023-03" db="EMBL/GenBank/DDBJ databases">
        <title>Massive genome expansion in bonnet fungi (Mycena s.s.) driven by repeated elements and novel gene families across ecological guilds.</title>
        <authorList>
            <consortium name="Lawrence Berkeley National Laboratory"/>
            <person name="Harder C.B."/>
            <person name="Miyauchi S."/>
            <person name="Viragh M."/>
            <person name="Kuo A."/>
            <person name="Thoen E."/>
            <person name="Andreopoulos B."/>
            <person name="Lu D."/>
            <person name="Skrede I."/>
            <person name="Drula E."/>
            <person name="Henrissat B."/>
            <person name="Morin E."/>
            <person name="Kohler A."/>
            <person name="Barry K."/>
            <person name="LaButti K."/>
            <person name="Morin E."/>
            <person name="Salamov A."/>
            <person name="Lipzen A."/>
            <person name="Mereny Z."/>
            <person name="Hegedus B."/>
            <person name="Baldrian P."/>
            <person name="Stursova M."/>
            <person name="Weitz H."/>
            <person name="Taylor A."/>
            <person name="Grigoriev I.V."/>
            <person name="Nagy L.G."/>
            <person name="Martin F."/>
            <person name="Kauserud H."/>
        </authorList>
    </citation>
    <scope>NUCLEOTIDE SEQUENCE</scope>
    <source>
        <strain evidence="1">CBHHK173m</strain>
    </source>
</reference>
<keyword evidence="2" id="KW-1185">Reference proteome</keyword>
<dbReference type="EMBL" id="JARJCN010000011">
    <property type="protein sequence ID" value="KAJ7096581.1"/>
    <property type="molecule type" value="Genomic_DNA"/>
</dbReference>
<organism evidence="1 2">
    <name type="scientific">Mycena belliarum</name>
    <dbReference type="NCBI Taxonomy" id="1033014"/>
    <lineage>
        <taxon>Eukaryota</taxon>
        <taxon>Fungi</taxon>
        <taxon>Dikarya</taxon>
        <taxon>Basidiomycota</taxon>
        <taxon>Agaricomycotina</taxon>
        <taxon>Agaricomycetes</taxon>
        <taxon>Agaricomycetidae</taxon>
        <taxon>Agaricales</taxon>
        <taxon>Marasmiineae</taxon>
        <taxon>Mycenaceae</taxon>
        <taxon>Mycena</taxon>
    </lineage>
</organism>
<sequence>MRLLHKPLPHPIHSPRTLRSLLRLPGTSLPFSLPPAAHRSFTLRLQCRLLPRIVHLHTSSHLISVLYMTCLPIGVGTHPTSTFSSFLFISPYTSLFREALSYPILSSHCNPFIISPVLGLSRLPEPIYPKENLETSPTINATARIMVTGTRRAFYHSDSLPTVAAQGSSLSLAIAEATRYP</sequence>
<protein>
    <submittedName>
        <fullName evidence="1">Uncharacterized protein</fullName>
    </submittedName>
</protein>
<name>A0AAD6XSJ6_9AGAR</name>
<comment type="caution">
    <text evidence="1">The sequence shown here is derived from an EMBL/GenBank/DDBJ whole genome shotgun (WGS) entry which is preliminary data.</text>
</comment>
<dbReference type="AlphaFoldDB" id="A0AAD6XSJ6"/>
<accession>A0AAD6XSJ6</accession>